<dbReference type="AlphaFoldDB" id="A0A423Y2Q8"/>
<evidence type="ECO:0000313" key="3">
    <source>
        <dbReference type="Proteomes" id="UP000285793"/>
    </source>
</evidence>
<reference evidence="2 3" key="1">
    <citation type="journal article" date="2018" name="Front. Microbiol.">
        <title>An Investigation of an Acute Gastroenteritis Outbreak: Cronobacter sakazakii, a Potential Cause of Food-Borne Illness.</title>
        <authorList>
            <person name="Yong W."/>
            <person name="Guo B."/>
            <person name="Shi X."/>
            <person name="Cheng T."/>
            <person name="Chen M."/>
            <person name="Jiang X."/>
            <person name="Ye Y."/>
            <person name="Wang J."/>
            <person name="Xie G."/>
            <person name="Ding J."/>
        </authorList>
    </citation>
    <scope>NUCLEOTIDE SEQUENCE [LARGE SCALE GENOMIC DNA]</scope>
    <source>
        <strain evidence="2 3">S1</strain>
    </source>
</reference>
<gene>
    <name evidence="2" type="ORF">C3E80_02730</name>
</gene>
<dbReference type="PANTHER" id="PTHR13696:SF52">
    <property type="entry name" value="PARA FAMILY PROTEIN CT_582"/>
    <property type="match status" value="1"/>
</dbReference>
<dbReference type="InterPro" id="IPR027417">
    <property type="entry name" value="P-loop_NTPase"/>
</dbReference>
<feature type="domain" description="AAA" evidence="1">
    <location>
        <begin position="3"/>
        <end position="191"/>
    </location>
</feature>
<dbReference type="InterPro" id="IPR025669">
    <property type="entry name" value="AAA_dom"/>
</dbReference>
<dbReference type="PANTHER" id="PTHR13696">
    <property type="entry name" value="P-LOOP CONTAINING NUCLEOSIDE TRIPHOSPHATE HYDROLASE"/>
    <property type="match status" value="1"/>
</dbReference>
<dbReference type="SUPFAM" id="SSF52540">
    <property type="entry name" value="P-loop containing nucleoside triphosphate hydrolases"/>
    <property type="match status" value="1"/>
</dbReference>
<dbReference type="RefSeq" id="WP_123947802.1">
    <property type="nucleotide sequence ID" value="NZ_CP187994.1"/>
</dbReference>
<comment type="caution">
    <text evidence="2">The sequence shown here is derived from an EMBL/GenBank/DDBJ whole genome shotgun (WGS) entry which is preliminary data.</text>
</comment>
<dbReference type="Gene3D" id="3.40.50.300">
    <property type="entry name" value="P-loop containing nucleotide triphosphate hydrolases"/>
    <property type="match status" value="1"/>
</dbReference>
<dbReference type="Pfam" id="PF13614">
    <property type="entry name" value="AAA_31"/>
    <property type="match status" value="1"/>
</dbReference>
<accession>A0A423Y2Q8</accession>
<dbReference type="CDD" id="cd02042">
    <property type="entry name" value="ParAB_family"/>
    <property type="match status" value="1"/>
</dbReference>
<evidence type="ECO:0000259" key="1">
    <source>
        <dbReference type="Pfam" id="PF13614"/>
    </source>
</evidence>
<protein>
    <submittedName>
        <fullName evidence="2">Chromosome partitioning protein ParA</fullName>
    </submittedName>
</protein>
<dbReference type="InterPro" id="IPR050678">
    <property type="entry name" value="DNA_Partitioning_ATPase"/>
</dbReference>
<dbReference type="Proteomes" id="UP000285793">
    <property type="component" value="Unassembled WGS sequence"/>
</dbReference>
<proteinExistence type="predicted"/>
<dbReference type="EMBL" id="PQJL01000002">
    <property type="protein sequence ID" value="ROW63997.1"/>
    <property type="molecule type" value="Genomic_DNA"/>
</dbReference>
<organism evidence="2 3">
    <name type="scientific">Cronobacter malonaticus</name>
    <dbReference type="NCBI Taxonomy" id="413503"/>
    <lineage>
        <taxon>Bacteria</taxon>
        <taxon>Pseudomonadati</taxon>
        <taxon>Pseudomonadota</taxon>
        <taxon>Gammaproteobacteria</taxon>
        <taxon>Enterobacterales</taxon>
        <taxon>Enterobacteriaceae</taxon>
        <taxon>Cronobacter</taxon>
    </lineage>
</organism>
<evidence type="ECO:0000313" key="2">
    <source>
        <dbReference type="EMBL" id="ROW63997.1"/>
    </source>
</evidence>
<sequence length="341" mass="38547">MSKRIVFFNHKGGVSKTTSVYNLGWMLSSNYRVLVVDGDPQCNLSSLILGDRFEEYYSEDNTKKHNIKDGVEVAFKGKPQPIAAIDCVTPARAPNLFLLAGHANLSEYEASLTFAQTSGNALATLQNLPGAFSELIKLTEEKYNIDYTLIDLNPGLSSINQNLFLCSDTFIIPTNPDPFSIMAIDTLKQVLPRWMDWKQSNFSFFEDSAYPLRESQTSFVGMLIQRFNVRNGRAAKPYRDNIAEIKRKVVEDLMPSLRYVGMTLDDYPQEVIDEGFCLAEIPDFQGLLPKSYAAEVPVFALRDEEIGETGPVFEQMSSNRNRFRLQFEEIAEKVVRTLDNV</sequence>
<name>A0A423Y2Q8_9ENTR</name>